<keyword evidence="2" id="KW-0732">Signal</keyword>
<keyword evidence="7" id="KW-0472">Membrane</keyword>
<evidence type="ECO:0000256" key="1">
    <source>
        <dbReference type="ARBA" id="ARBA00005791"/>
    </source>
</evidence>
<evidence type="ECO:0000256" key="3">
    <source>
        <dbReference type="ARBA" id="ARBA00023002"/>
    </source>
</evidence>
<reference evidence="10" key="1">
    <citation type="journal article" date="2019" name="Int. J. Syst. Evol. Microbiol.">
        <title>The Global Catalogue of Microorganisms (GCM) 10K type strain sequencing project: providing services to taxonomists for standard genome sequencing and annotation.</title>
        <authorList>
            <consortium name="The Broad Institute Genomics Platform"/>
            <consortium name="The Broad Institute Genome Sequencing Center for Infectious Disease"/>
            <person name="Wu L."/>
            <person name="Ma J."/>
        </authorList>
    </citation>
    <scope>NUCLEOTIDE SEQUENCE [LARGE SCALE GENOMIC DNA]</scope>
    <source>
        <strain evidence="10">IBRC-M 10908</strain>
    </source>
</reference>
<dbReference type="Gene3D" id="3.40.30.10">
    <property type="entry name" value="Glutaredoxin"/>
    <property type="match status" value="1"/>
</dbReference>
<proteinExistence type="inferred from homology"/>
<accession>A0ABV8TVV1</accession>
<keyword evidence="7" id="KW-0812">Transmembrane</keyword>
<dbReference type="SUPFAM" id="SSF52833">
    <property type="entry name" value="Thioredoxin-like"/>
    <property type="match status" value="1"/>
</dbReference>
<evidence type="ECO:0000313" key="9">
    <source>
        <dbReference type="EMBL" id="MFC4334732.1"/>
    </source>
</evidence>
<dbReference type="EMBL" id="JBHSDK010000009">
    <property type="protein sequence ID" value="MFC4334732.1"/>
    <property type="molecule type" value="Genomic_DNA"/>
</dbReference>
<dbReference type="RefSeq" id="WP_380618721.1">
    <property type="nucleotide sequence ID" value="NZ_JBHSDK010000009.1"/>
</dbReference>
<evidence type="ECO:0000256" key="4">
    <source>
        <dbReference type="ARBA" id="ARBA00023157"/>
    </source>
</evidence>
<dbReference type="PROSITE" id="PS51352">
    <property type="entry name" value="THIOREDOXIN_2"/>
    <property type="match status" value="1"/>
</dbReference>
<keyword evidence="10" id="KW-1185">Reference proteome</keyword>
<comment type="caution">
    <text evidence="9">The sequence shown here is derived from an EMBL/GenBank/DDBJ whole genome shotgun (WGS) entry which is preliminary data.</text>
</comment>
<sequence length="233" mass="25622">MGAKSRRSRRKPWIPLAAGIAVLAVLVAVIVNRGNGEDETDSASETSEENPYADLGEELSRREADDPQALGEKDAPVVLIAYSDYNCPYCGRWSRETKPELMPYVDSGDLRIEWREFPYLGDDSTKLAHAAFAAGEQGRFWEFHNAYYELGEKYTGSELDEVISDIVGDLGLDRERFDEDRAGDDIAAAVEADFQEGLGIGVNATPTFLVNGQPILGAQPTQTFVDTIEKAIP</sequence>
<name>A0ABV8TVV1_9ACTN</name>
<keyword evidence="5" id="KW-0676">Redox-active center</keyword>
<organism evidence="9 10">
    <name type="scientific">Salininema proteolyticum</name>
    <dbReference type="NCBI Taxonomy" id="1607685"/>
    <lineage>
        <taxon>Bacteria</taxon>
        <taxon>Bacillati</taxon>
        <taxon>Actinomycetota</taxon>
        <taxon>Actinomycetes</taxon>
        <taxon>Glycomycetales</taxon>
        <taxon>Glycomycetaceae</taxon>
        <taxon>Salininema</taxon>
    </lineage>
</organism>
<feature type="region of interest" description="Disordered" evidence="6">
    <location>
        <begin position="35"/>
        <end position="54"/>
    </location>
</feature>
<evidence type="ECO:0000256" key="6">
    <source>
        <dbReference type="SAM" id="MobiDB-lite"/>
    </source>
</evidence>
<dbReference type="Pfam" id="PF13462">
    <property type="entry name" value="Thioredoxin_4"/>
    <property type="match status" value="1"/>
</dbReference>
<dbReference type="InterPro" id="IPR013766">
    <property type="entry name" value="Thioredoxin_domain"/>
</dbReference>
<feature type="transmembrane region" description="Helical" evidence="7">
    <location>
        <begin position="12"/>
        <end position="31"/>
    </location>
</feature>
<dbReference type="InterPro" id="IPR036249">
    <property type="entry name" value="Thioredoxin-like_sf"/>
</dbReference>
<dbReference type="PANTHER" id="PTHR13887">
    <property type="entry name" value="GLUTATHIONE S-TRANSFERASE KAPPA"/>
    <property type="match status" value="1"/>
</dbReference>
<gene>
    <name evidence="9" type="ORF">ACFPET_05935</name>
</gene>
<protein>
    <submittedName>
        <fullName evidence="9">DsbA family protein</fullName>
    </submittedName>
</protein>
<keyword evidence="4" id="KW-1015">Disulfide bond</keyword>
<evidence type="ECO:0000256" key="2">
    <source>
        <dbReference type="ARBA" id="ARBA00022729"/>
    </source>
</evidence>
<feature type="domain" description="Thioredoxin" evidence="8">
    <location>
        <begin position="44"/>
        <end position="233"/>
    </location>
</feature>
<keyword evidence="3" id="KW-0560">Oxidoreductase</keyword>
<dbReference type="Proteomes" id="UP001595823">
    <property type="component" value="Unassembled WGS sequence"/>
</dbReference>
<dbReference type="InterPro" id="IPR012336">
    <property type="entry name" value="Thioredoxin-like_fold"/>
</dbReference>
<keyword evidence="7" id="KW-1133">Transmembrane helix</keyword>
<dbReference type="PANTHER" id="PTHR13887:SF14">
    <property type="entry name" value="DISULFIDE BOND FORMATION PROTEIN D"/>
    <property type="match status" value="1"/>
</dbReference>
<evidence type="ECO:0000256" key="7">
    <source>
        <dbReference type="SAM" id="Phobius"/>
    </source>
</evidence>
<evidence type="ECO:0000256" key="5">
    <source>
        <dbReference type="ARBA" id="ARBA00023284"/>
    </source>
</evidence>
<evidence type="ECO:0000313" key="10">
    <source>
        <dbReference type="Proteomes" id="UP001595823"/>
    </source>
</evidence>
<feature type="compositionally biased region" description="Acidic residues" evidence="6">
    <location>
        <begin position="37"/>
        <end position="48"/>
    </location>
</feature>
<evidence type="ECO:0000259" key="8">
    <source>
        <dbReference type="PROSITE" id="PS51352"/>
    </source>
</evidence>
<comment type="similarity">
    <text evidence="1">Belongs to the thioredoxin family. DsbA subfamily.</text>
</comment>